<proteinExistence type="inferred from homology"/>
<dbReference type="HOGENOM" id="CLU_036005_1_0_1"/>
<evidence type="ECO:0000256" key="3">
    <source>
        <dbReference type="ARBA" id="ARBA00022964"/>
    </source>
</evidence>
<feature type="domain" description="TauD/TfdA-like" evidence="6">
    <location>
        <begin position="24"/>
        <end position="297"/>
    </location>
</feature>
<name>A0A0C9T6C3_PLICR</name>
<keyword evidence="5" id="KW-0408">Iron</keyword>
<dbReference type="Gene3D" id="3.60.130.10">
    <property type="entry name" value="Clavaminate synthase-like"/>
    <property type="match status" value="1"/>
</dbReference>
<dbReference type="PANTHER" id="PTHR30468">
    <property type="entry name" value="ALPHA-KETOGLUTARATE-DEPENDENT SULFONATE DIOXYGENASE"/>
    <property type="match status" value="1"/>
</dbReference>
<dbReference type="GO" id="GO:0005737">
    <property type="term" value="C:cytoplasm"/>
    <property type="evidence" value="ECO:0007669"/>
    <property type="project" value="TreeGrafter"/>
</dbReference>
<dbReference type="Pfam" id="PF02668">
    <property type="entry name" value="TauD"/>
    <property type="match status" value="1"/>
</dbReference>
<evidence type="ECO:0000256" key="4">
    <source>
        <dbReference type="ARBA" id="ARBA00023002"/>
    </source>
</evidence>
<evidence type="ECO:0000256" key="2">
    <source>
        <dbReference type="ARBA" id="ARBA00022723"/>
    </source>
</evidence>
<sequence>MVAAPPSILGSLAAYENYDETTHIGTRFPSKSVQLSQFLDAPNADELIRDLATAVSHRGVVFFTDQDITIEQQKVLATRMGELTGRPASSKLHRHPISQETSELGAETSVISSKGGIARADHLTNVRASRGWHSDITFEPVPSDYAILKMHTLPKVGGDTLWASGYEAYDRLSPAYKKFLEGLTALHSGAFFAEYARKNGLKILDPRGSPENTGDDLTAVHPVIRTHPVTGYKTLFVNRTFTKKILELTPDESDDVLQYLSRHVSENHDLQVRYRWSVNDVALWDNRATFHTATNDYFNDLRQGNRVVGIGERPYFDPESKSRREVLSLEA</sequence>
<keyword evidence="2" id="KW-0479">Metal-binding</keyword>
<dbReference type="GO" id="GO:0016706">
    <property type="term" value="F:2-oxoglutarate-dependent dioxygenase activity"/>
    <property type="evidence" value="ECO:0007669"/>
    <property type="project" value="TreeGrafter"/>
</dbReference>
<dbReference type="Proteomes" id="UP000053263">
    <property type="component" value="Unassembled WGS sequence"/>
</dbReference>
<gene>
    <name evidence="7" type="ORF">PLICRDRAFT_45724</name>
</gene>
<dbReference type="EMBL" id="KN832569">
    <property type="protein sequence ID" value="KII84889.1"/>
    <property type="molecule type" value="Genomic_DNA"/>
</dbReference>
<dbReference type="AlphaFoldDB" id="A0A0C9T6C3"/>
<reference evidence="7 8" key="1">
    <citation type="submission" date="2014-06" db="EMBL/GenBank/DDBJ databases">
        <title>Evolutionary Origins and Diversification of the Mycorrhizal Mutualists.</title>
        <authorList>
            <consortium name="DOE Joint Genome Institute"/>
            <consortium name="Mycorrhizal Genomics Consortium"/>
            <person name="Kohler A."/>
            <person name="Kuo A."/>
            <person name="Nagy L.G."/>
            <person name="Floudas D."/>
            <person name="Copeland A."/>
            <person name="Barry K.W."/>
            <person name="Cichocki N."/>
            <person name="Veneault-Fourrey C."/>
            <person name="LaButti K."/>
            <person name="Lindquist E.A."/>
            <person name="Lipzen A."/>
            <person name="Lundell T."/>
            <person name="Morin E."/>
            <person name="Murat C."/>
            <person name="Riley R."/>
            <person name="Ohm R."/>
            <person name="Sun H."/>
            <person name="Tunlid A."/>
            <person name="Henrissat B."/>
            <person name="Grigoriev I.V."/>
            <person name="Hibbett D.S."/>
            <person name="Martin F."/>
        </authorList>
    </citation>
    <scope>NUCLEOTIDE SEQUENCE [LARGE SCALE GENOMIC DNA]</scope>
    <source>
        <strain evidence="7 8">FD-325 SS-3</strain>
    </source>
</reference>
<comment type="similarity">
    <text evidence="1">Belongs to the TfdA dioxygenase family.</text>
</comment>
<dbReference type="PANTHER" id="PTHR30468:SF10">
    <property type="entry name" value="TAUD_TFDA-LIKE DOMAIN-CONTAINING PROTEIN"/>
    <property type="match status" value="1"/>
</dbReference>
<dbReference type="InterPro" id="IPR051323">
    <property type="entry name" value="AtsK-like"/>
</dbReference>
<dbReference type="InterPro" id="IPR042098">
    <property type="entry name" value="TauD-like_sf"/>
</dbReference>
<accession>A0A0C9T6C3</accession>
<dbReference type="GO" id="GO:0046872">
    <property type="term" value="F:metal ion binding"/>
    <property type="evidence" value="ECO:0007669"/>
    <property type="project" value="UniProtKB-KW"/>
</dbReference>
<dbReference type="InterPro" id="IPR003819">
    <property type="entry name" value="TauD/TfdA-like"/>
</dbReference>
<protein>
    <recommendedName>
        <fullName evidence="6">TauD/TfdA-like domain-containing protein</fullName>
    </recommendedName>
</protein>
<dbReference type="OrthoDB" id="10257314at2759"/>
<evidence type="ECO:0000313" key="7">
    <source>
        <dbReference type="EMBL" id="KII84889.1"/>
    </source>
</evidence>
<keyword evidence="8" id="KW-1185">Reference proteome</keyword>
<organism evidence="7 8">
    <name type="scientific">Plicaturopsis crispa FD-325 SS-3</name>
    <dbReference type="NCBI Taxonomy" id="944288"/>
    <lineage>
        <taxon>Eukaryota</taxon>
        <taxon>Fungi</taxon>
        <taxon>Dikarya</taxon>
        <taxon>Basidiomycota</taxon>
        <taxon>Agaricomycotina</taxon>
        <taxon>Agaricomycetes</taxon>
        <taxon>Agaricomycetidae</taxon>
        <taxon>Amylocorticiales</taxon>
        <taxon>Amylocorticiaceae</taxon>
        <taxon>Plicatura</taxon>
        <taxon>Plicaturopsis crispa</taxon>
    </lineage>
</organism>
<evidence type="ECO:0000256" key="1">
    <source>
        <dbReference type="ARBA" id="ARBA00005896"/>
    </source>
</evidence>
<dbReference type="SUPFAM" id="SSF51197">
    <property type="entry name" value="Clavaminate synthase-like"/>
    <property type="match status" value="1"/>
</dbReference>
<keyword evidence="4" id="KW-0560">Oxidoreductase</keyword>
<evidence type="ECO:0000256" key="5">
    <source>
        <dbReference type="ARBA" id="ARBA00023004"/>
    </source>
</evidence>
<evidence type="ECO:0000259" key="6">
    <source>
        <dbReference type="Pfam" id="PF02668"/>
    </source>
</evidence>
<keyword evidence="3" id="KW-0223">Dioxygenase</keyword>
<evidence type="ECO:0000313" key="8">
    <source>
        <dbReference type="Proteomes" id="UP000053263"/>
    </source>
</evidence>